<proteinExistence type="predicted"/>
<dbReference type="AlphaFoldDB" id="A0A6A3JFH4"/>
<comment type="caution">
    <text evidence="2">The sequence shown here is derived from an EMBL/GenBank/DDBJ whole genome shotgun (WGS) entry which is preliminary data.</text>
</comment>
<evidence type="ECO:0000313" key="3">
    <source>
        <dbReference type="Proteomes" id="UP000435112"/>
    </source>
</evidence>
<name>A0A6A3JFH4_9STRA</name>
<accession>A0A6A3JFH4</accession>
<keyword evidence="1" id="KW-0472">Membrane</keyword>
<feature type="transmembrane region" description="Helical" evidence="1">
    <location>
        <begin position="59"/>
        <end position="81"/>
    </location>
</feature>
<dbReference type="EMBL" id="QXFU01001882">
    <property type="protein sequence ID" value="KAE8993919.1"/>
    <property type="molecule type" value="Genomic_DNA"/>
</dbReference>
<gene>
    <name evidence="2" type="ORF">PR002_g20091</name>
</gene>
<sequence length="96" mass="10278">MRSSLATLSITSVPVLALLRRLALRHAVTQLLVLTPQHFKTAGEAVETLRDLSVLSAIALLRLSAVVLLLLSTVGVMFGILCRQSCNTMTLVLPLG</sequence>
<evidence type="ECO:0000256" key="1">
    <source>
        <dbReference type="SAM" id="Phobius"/>
    </source>
</evidence>
<organism evidence="2 3">
    <name type="scientific">Phytophthora rubi</name>
    <dbReference type="NCBI Taxonomy" id="129364"/>
    <lineage>
        <taxon>Eukaryota</taxon>
        <taxon>Sar</taxon>
        <taxon>Stramenopiles</taxon>
        <taxon>Oomycota</taxon>
        <taxon>Peronosporomycetes</taxon>
        <taxon>Peronosporales</taxon>
        <taxon>Peronosporaceae</taxon>
        <taxon>Phytophthora</taxon>
    </lineage>
</organism>
<reference evidence="2 3" key="1">
    <citation type="submission" date="2018-09" db="EMBL/GenBank/DDBJ databases">
        <title>Genomic investigation of the strawberry pathogen Phytophthora fragariae indicates pathogenicity is determined by transcriptional variation in three key races.</title>
        <authorList>
            <person name="Adams T.M."/>
            <person name="Armitage A.D."/>
            <person name="Sobczyk M.K."/>
            <person name="Bates H.J."/>
            <person name="Dunwell J.M."/>
            <person name="Nellist C.F."/>
            <person name="Harrison R.J."/>
        </authorList>
    </citation>
    <scope>NUCLEOTIDE SEQUENCE [LARGE SCALE GENOMIC DNA]</scope>
    <source>
        <strain evidence="2 3">SCRP324</strain>
    </source>
</reference>
<keyword evidence="1" id="KW-0812">Transmembrane</keyword>
<keyword evidence="1" id="KW-1133">Transmembrane helix</keyword>
<dbReference type="Proteomes" id="UP000435112">
    <property type="component" value="Unassembled WGS sequence"/>
</dbReference>
<protein>
    <submittedName>
        <fullName evidence="2">Uncharacterized protein</fullName>
    </submittedName>
</protein>
<evidence type="ECO:0000313" key="2">
    <source>
        <dbReference type="EMBL" id="KAE8993919.1"/>
    </source>
</evidence>